<dbReference type="InterPro" id="IPR001193">
    <property type="entry name" value="MBTPS2"/>
</dbReference>
<accession>A0A914GPX9</accession>
<evidence type="ECO:0000313" key="13">
    <source>
        <dbReference type="Proteomes" id="UP000887572"/>
    </source>
</evidence>
<dbReference type="Proteomes" id="UP000887572">
    <property type="component" value="Unplaced"/>
</dbReference>
<dbReference type="Pfam" id="PF02163">
    <property type="entry name" value="Peptidase_M50"/>
    <property type="match status" value="1"/>
</dbReference>
<dbReference type="PRINTS" id="PR01000">
    <property type="entry name" value="SREBPS2PTASE"/>
</dbReference>
<protein>
    <recommendedName>
        <fullName evidence="4">Membrane-bound transcription factor site-2 protease</fullName>
        <ecNumber evidence="3">3.4.24.85</ecNumber>
    </recommendedName>
    <alternativeName>
        <fullName evidence="8">Endopeptidase S2P</fullName>
    </alternativeName>
</protein>
<evidence type="ECO:0000256" key="6">
    <source>
        <dbReference type="ARBA" id="ARBA00022989"/>
    </source>
</evidence>
<feature type="transmembrane region" description="Helical" evidence="11">
    <location>
        <begin position="471"/>
        <end position="489"/>
    </location>
</feature>
<dbReference type="EC" id="3.4.24.85" evidence="3"/>
<sequence length="959" mass="106334">MPSNQQRRVHVKGSRPLSKADKLKIRQNRLIARSHPDFLEERRSKRKQFLDEGFVPRSDDDEEGAGADQLFGEIGMDRGKKKKSKRGTADEQAEQLFRDIQGDEDDDDSVGSLDEGEEGVEDDDDGMEEDMTLGEVGSEADDDDEDEDGAPPDEFSSAPPKFFGLEEEEEEEEEEDGLGAEEVLDNVELGSKRRKLSKKKRDALKKVEKIGAGTYRVQMGGAQFEVVSLELGSSTFASDQCADGFPPLPTVASAGRIPITFREQLLQISTAKKRSKRKIQWLEKTMSNIILSAASLEARVEKTTIFVVLFSWIFVLFSDFYLRYFNSQRYINFLEKHRISVTPFQVRVYLSNFESHPRLTFALLKSVDRCILGLRRRSSRFLAFWFTVGAVVSLCCFVLTPFYLFRLLLDEFGAVIHGPPPVRHLPTHFNPQSHAEPTAPIAVPSHHSLLQFPVREHFHSGIMPIFPGLNIPFSHIPIFVTVLILSSIVHEAGHAVAAANANVRVTGLGVFLFAIYPGAFTEVEPDQLERCSCAQRLRIFGAGIWHNIVLALLGVLVLLLIPVLSLPFYSNSAGIVVVDVDPKSGLYGPTGLRAGHHIQRINQCEVRNASDWAACFGQIWETSRPHPAYQKGFLAQFKAVAQMTASNGHIIQAQADGEVQCCNEFNVSNTTHICFRYLAPLSADVQPSKGPSAEQQTATPKPIFPKFPDFDAEFGVKSDGSALQRAQAVHLRRKRANLKMHFFAQTKVPNSAGHQKSGSNAIGGVNLPPADFGINARSPRKYSHACLPAMQITEHALCDSPSSSSSSFGILDASLTATLPSGYVCVVPALYNDTALLRFLVTGQARPVLFIGYLNEPLHMVEVAELTPRFGLIPWWMPRVAELFARYLITLSLAMGILNAVPCYGLDGQFIGTTVVDYFCQNWPLSVRKRMSNMLVTSGTVIFCSNILIGFARSLFNNH</sequence>
<dbReference type="GO" id="GO:1905897">
    <property type="term" value="P:regulation of response to endoplasmic reticulum stress"/>
    <property type="evidence" value="ECO:0007669"/>
    <property type="project" value="TreeGrafter"/>
</dbReference>
<dbReference type="PANTHER" id="PTHR13325">
    <property type="entry name" value="PROTEASE M50 MEMBRANE-BOUND TRANSCRIPTION FACTOR SITE 2 PROTEASE"/>
    <property type="match status" value="1"/>
</dbReference>
<evidence type="ECO:0000256" key="4">
    <source>
        <dbReference type="ARBA" id="ARBA00014400"/>
    </source>
</evidence>
<evidence type="ECO:0000256" key="3">
    <source>
        <dbReference type="ARBA" id="ARBA00012347"/>
    </source>
</evidence>
<evidence type="ECO:0000256" key="8">
    <source>
        <dbReference type="ARBA" id="ARBA00032658"/>
    </source>
</evidence>
<dbReference type="GO" id="GO:0031293">
    <property type="term" value="P:membrane protein intracellular domain proteolysis"/>
    <property type="evidence" value="ECO:0007669"/>
    <property type="project" value="TreeGrafter"/>
</dbReference>
<name>A0A914GPX9_GLORO</name>
<evidence type="ECO:0000256" key="9">
    <source>
        <dbReference type="ARBA" id="ARBA00045828"/>
    </source>
</evidence>
<feature type="transmembrane region" description="Helical" evidence="11">
    <location>
        <begin position="304"/>
        <end position="322"/>
    </location>
</feature>
<dbReference type="WBParaSite" id="Gr19_v10_g10258.t1">
    <property type="protein sequence ID" value="Gr19_v10_g10258.t1"/>
    <property type="gene ID" value="Gr19_v10_g10258"/>
</dbReference>
<comment type="catalytic activity">
    <reaction evidence="1">
        <text>Cleaves several transcription factors that are type-2 transmembrane proteins within membrane-spanning domains. Known substrates include sterol regulatory element-binding protein (SREBP) -1, SREBP-2 and forms of the transcriptional activator ATF6. SREBP-2 is cleaved at the site 477-DRSRILL-|-CVLTFLCLSFNPLTSLLQWGGA-505. The residues Asn-Pro, 11 residues distal to the site of cleavage in the membrane-spanning domain, are important for cleavage by S2P endopeptidase. Replacement of either of these residues does not prevent cleavage, but there is no cleavage if both of these residues are replaced.</text>
        <dbReference type="EC" id="3.4.24.85"/>
    </reaction>
</comment>
<feature type="transmembrane region" description="Helical" evidence="11">
    <location>
        <begin position="935"/>
        <end position="956"/>
    </location>
</feature>
<dbReference type="GO" id="GO:0005737">
    <property type="term" value="C:cytoplasm"/>
    <property type="evidence" value="ECO:0007669"/>
    <property type="project" value="TreeGrafter"/>
</dbReference>
<keyword evidence="6 11" id="KW-1133">Transmembrane helix</keyword>
<feature type="domain" description="Peptidase M50" evidence="12">
    <location>
        <begin position="479"/>
        <end position="918"/>
    </location>
</feature>
<proteinExistence type="predicted"/>
<evidence type="ECO:0000259" key="12">
    <source>
        <dbReference type="Pfam" id="PF02163"/>
    </source>
</evidence>
<evidence type="ECO:0000313" key="14">
    <source>
        <dbReference type="WBParaSite" id="Gr19_v10_g10258.t1"/>
    </source>
</evidence>
<reference evidence="14" key="1">
    <citation type="submission" date="2022-11" db="UniProtKB">
        <authorList>
            <consortium name="WormBaseParasite"/>
        </authorList>
    </citation>
    <scope>IDENTIFICATION</scope>
</reference>
<dbReference type="GO" id="GO:0016020">
    <property type="term" value="C:membrane"/>
    <property type="evidence" value="ECO:0007669"/>
    <property type="project" value="InterPro"/>
</dbReference>
<dbReference type="GO" id="GO:0004222">
    <property type="term" value="F:metalloendopeptidase activity"/>
    <property type="evidence" value="ECO:0007669"/>
    <property type="project" value="InterPro"/>
</dbReference>
<feature type="transmembrane region" description="Helical" evidence="11">
    <location>
        <begin position="501"/>
        <end position="519"/>
    </location>
</feature>
<keyword evidence="5 11" id="KW-0812">Transmembrane</keyword>
<dbReference type="InterPro" id="IPR008915">
    <property type="entry name" value="Peptidase_M50"/>
</dbReference>
<evidence type="ECO:0000256" key="5">
    <source>
        <dbReference type="ARBA" id="ARBA00022692"/>
    </source>
</evidence>
<feature type="compositionally biased region" description="Acidic residues" evidence="10">
    <location>
        <begin position="102"/>
        <end position="151"/>
    </location>
</feature>
<dbReference type="AlphaFoldDB" id="A0A914GPX9"/>
<feature type="compositionally biased region" description="Basic and acidic residues" evidence="10">
    <location>
        <begin position="34"/>
        <end position="43"/>
    </location>
</feature>
<comment type="function">
    <text evidence="9">Zinc metalloprotease that mediates intramembrane proteolysis of proteins such as ATF6, ATF6B, SREBF1/SREBP1 and SREBF2/SREBP2. Catalyzes the second step in the proteolytic activation of the sterol regulatory element-binding proteins (SREBPs) SREBF1/SREBP1 and SREBF2/SREBP2: cleaves SREBPs within the first transmembrane segment, thereby releasing the N-terminal segment with a portion of the transmembrane segment attached. Mature N-terminal SREBP fragments shuttle to the nucleus and activate gene transcription. Also mediates the second step in the proteolytic activation of the cyclic AMP-dependent transcription factor ATF-6 (ATF6 and ATF6B). Involved in intramembrane proteolysis during bone formation. In astrocytes and osteoblasts, upon DNA damage and ER stress, mediates the second step of the regulated intramembrane proteolytic activation of the transcription factor CREB3L1, leading to the inhibition of cell-cycle progression.</text>
</comment>
<feature type="transmembrane region" description="Helical" evidence="11">
    <location>
        <begin position="382"/>
        <end position="405"/>
    </location>
</feature>
<feature type="region of interest" description="Disordered" evidence="10">
    <location>
        <begin position="1"/>
        <end position="183"/>
    </location>
</feature>
<evidence type="ECO:0000256" key="10">
    <source>
        <dbReference type="SAM" id="MobiDB-lite"/>
    </source>
</evidence>
<evidence type="ECO:0000256" key="7">
    <source>
        <dbReference type="ARBA" id="ARBA00023136"/>
    </source>
</evidence>
<dbReference type="PANTHER" id="PTHR13325:SF3">
    <property type="entry name" value="MEMBRANE-BOUND TRANSCRIPTION FACTOR SITE-2 PROTEASE"/>
    <property type="match status" value="1"/>
</dbReference>
<keyword evidence="13" id="KW-1185">Reference proteome</keyword>
<feature type="transmembrane region" description="Helical" evidence="11">
    <location>
        <begin position="539"/>
        <end position="561"/>
    </location>
</feature>
<evidence type="ECO:0000256" key="11">
    <source>
        <dbReference type="SAM" id="Phobius"/>
    </source>
</evidence>
<dbReference type="GO" id="GO:0012505">
    <property type="term" value="C:endomembrane system"/>
    <property type="evidence" value="ECO:0007669"/>
    <property type="project" value="UniProtKB-SubCell"/>
</dbReference>
<evidence type="ECO:0000256" key="1">
    <source>
        <dbReference type="ARBA" id="ARBA00001350"/>
    </source>
</evidence>
<evidence type="ECO:0000256" key="2">
    <source>
        <dbReference type="ARBA" id="ARBA00004127"/>
    </source>
</evidence>
<comment type="subcellular location">
    <subcellularLocation>
        <location evidence="2">Endomembrane system</location>
        <topology evidence="2">Multi-pass membrane protein</topology>
    </subcellularLocation>
</comment>
<feature type="compositionally biased region" description="Acidic residues" evidence="10">
    <location>
        <begin position="165"/>
        <end position="183"/>
    </location>
</feature>
<keyword evidence="7 11" id="KW-0472">Membrane</keyword>
<organism evidence="13 14">
    <name type="scientific">Globodera rostochiensis</name>
    <name type="common">Golden nematode worm</name>
    <name type="synonym">Heterodera rostochiensis</name>
    <dbReference type="NCBI Taxonomy" id="31243"/>
    <lineage>
        <taxon>Eukaryota</taxon>
        <taxon>Metazoa</taxon>
        <taxon>Ecdysozoa</taxon>
        <taxon>Nematoda</taxon>
        <taxon>Chromadorea</taxon>
        <taxon>Rhabditida</taxon>
        <taxon>Tylenchina</taxon>
        <taxon>Tylenchomorpha</taxon>
        <taxon>Tylenchoidea</taxon>
        <taxon>Heteroderidae</taxon>
        <taxon>Heteroderinae</taxon>
        <taxon>Globodera</taxon>
    </lineage>
</organism>